<name>A0A6A6VQN9_9PEZI</name>
<feature type="compositionally biased region" description="Polar residues" evidence="1">
    <location>
        <begin position="195"/>
        <end position="242"/>
    </location>
</feature>
<dbReference type="AlphaFoldDB" id="A0A6A6VQN9"/>
<evidence type="ECO:0000313" key="2">
    <source>
        <dbReference type="EMBL" id="KAF2752968.1"/>
    </source>
</evidence>
<dbReference type="RefSeq" id="XP_033595419.1">
    <property type="nucleotide sequence ID" value="XM_033745883.1"/>
</dbReference>
<organism evidence="2 3">
    <name type="scientific">Pseudovirgaria hyperparasitica</name>
    <dbReference type="NCBI Taxonomy" id="470096"/>
    <lineage>
        <taxon>Eukaryota</taxon>
        <taxon>Fungi</taxon>
        <taxon>Dikarya</taxon>
        <taxon>Ascomycota</taxon>
        <taxon>Pezizomycotina</taxon>
        <taxon>Dothideomycetes</taxon>
        <taxon>Dothideomycetes incertae sedis</taxon>
        <taxon>Acrospermales</taxon>
        <taxon>Acrospermaceae</taxon>
        <taxon>Pseudovirgaria</taxon>
    </lineage>
</organism>
<dbReference type="Proteomes" id="UP000799437">
    <property type="component" value="Unassembled WGS sequence"/>
</dbReference>
<gene>
    <name evidence="2" type="ORF">EJ05DRAFT_490501</name>
</gene>
<sequence>MSSKIYQRREKQYLGIRFSPSGRPLTRSANSVALLSPSSHTSDNKTIDETDYVPLIRAPQPQSSPNLGALHKVNLHDRHAIRLANRLEQVQLEHDGVINVAGSAGGESTIASHSTNLREHVKLNTAGLSRSARKDRHQSDSTPQMARAIAPDLCTEIVITPASLRIQPKRSSAVNINDSVAVPPTTKCDKIPSIASKSRISTTSRGTKLTTHDTTGLSLKKQSGTATNGNGSSKSQSPLTSSNLAPVMVGTCSINTVHAPLRRSARLAAKTAATVTAVEET</sequence>
<protein>
    <submittedName>
        <fullName evidence="2">Uncharacterized protein</fullName>
    </submittedName>
</protein>
<reference evidence="2" key="1">
    <citation type="journal article" date="2020" name="Stud. Mycol.">
        <title>101 Dothideomycetes genomes: a test case for predicting lifestyles and emergence of pathogens.</title>
        <authorList>
            <person name="Haridas S."/>
            <person name="Albert R."/>
            <person name="Binder M."/>
            <person name="Bloem J."/>
            <person name="Labutti K."/>
            <person name="Salamov A."/>
            <person name="Andreopoulos B."/>
            <person name="Baker S."/>
            <person name="Barry K."/>
            <person name="Bills G."/>
            <person name="Bluhm B."/>
            <person name="Cannon C."/>
            <person name="Castanera R."/>
            <person name="Culley D."/>
            <person name="Daum C."/>
            <person name="Ezra D."/>
            <person name="Gonzalez J."/>
            <person name="Henrissat B."/>
            <person name="Kuo A."/>
            <person name="Liang C."/>
            <person name="Lipzen A."/>
            <person name="Lutzoni F."/>
            <person name="Magnuson J."/>
            <person name="Mondo S."/>
            <person name="Nolan M."/>
            <person name="Ohm R."/>
            <person name="Pangilinan J."/>
            <person name="Park H.-J."/>
            <person name="Ramirez L."/>
            <person name="Alfaro M."/>
            <person name="Sun H."/>
            <person name="Tritt A."/>
            <person name="Yoshinaga Y."/>
            <person name="Zwiers L.-H."/>
            <person name="Turgeon B."/>
            <person name="Goodwin S."/>
            <person name="Spatafora J."/>
            <person name="Crous P."/>
            <person name="Grigoriev I."/>
        </authorList>
    </citation>
    <scope>NUCLEOTIDE SEQUENCE</scope>
    <source>
        <strain evidence="2">CBS 121739</strain>
    </source>
</reference>
<keyword evidence="3" id="KW-1185">Reference proteome</keyword>
<feature type="region of interest" description="Disordered" evidence="1">
    <location>
        <begin position="193"/>
        <end position="242"/>
    </location>
</feature>
<evidence type="ECO:0000256" key="1">
    <source>
        <dbReference type="SAM" id="MobiDB-lite"/>
    </source>
</evidence>
<proteinExistence type="predicted"/>
<feature type="region of interest" description="Disordered" evidence="1">
    <location>
        <begin position="124"/>
        <end position="144"/>
    </location>
</feature>
<dbReference type="EMBL" id="ML996589">
    <property type="protein sequence ID" value="KAF2752968.1"/>
    <property type="molecule type" value="Genomic_DNA"/>
</dbReference>
<dbReference type="GeneID" id="54486937"/>
<accession>A0A6A6VQN9</accession>
<evidence type="ECO:0000313" key="3">
    <source>
        <dbReference type="Proteomes" id="UP000799437"/>
    </source>
</evidence>